<name>A0AAE4L882_PHOVU</name>
<proteinExistence type="predicted"/>
<feature type="transmembrane region" description="Helical" evidence="1">
    <location>
        <begin position="126"/>
        <end position="149"/>
    </location>
</feature>
<feature type="transmembrane region" description="Helical" evidence="1">
    <location>
        <begin position="239"/>
        <end position="258"/>
    </location>
</feature>
<feature type="transmembrane region" description="Helical" evidence="1">
    <location>
        <begin position="212"/>
        <end position="233"/>
    </location>
</feature>
<accession>A0AAE4L882</accession>
<keyword evidence="3" id="KW-0808">Transferase</keyword>
<evidence type="ECO:0000313" key="3">
    <source>
        <dbReference type="EMBL" id="MDU0240003.1"/>
    </source>
</evidence>
<dbReference type="Proteomes" id="UP001181239">
    <property type="component" value="Unassembled WGS sequence"/>
</dbReference>
<evidence type="ECO:0000256" key="1">
    <source>
        <dbReference type="SAM" id="Phobius"/>
    </source>
</evidence>
<keyword evidence="1" id="KW-0472">Membrane</keyword>
<keyword evidence="3" id="KW-0012">Acyltransferase</keyword>
<feature type="domain" description="Acyltransferase 3" evidence="2">
    <location>
        <begin position="5"/>
        <end position="323"/>
    </location>
</feature>
<reference evidence="3" key="1">
    <citation type="submission" date="2023-10" db="EMBL/GenBank/DDBJ databases">
        <title>Genome of Potential pathogenic bacteria in Crohn's disease.</title>
        <authorList>
            <person name="Rodriguez-Palacios A."/>
        </authorList>
    </citation>
    <scope>NUCLEOTIDE SEQUENCE</scope>
    <source>
        <strain evidence="3">CavFT-hAR11</strain>
    </source>
</reference>
<dbReference type="PANTHER" id="PTHR23028">
    <property type="entry name" value="ACETYLTRANSFERASE"/>
    <property type="match status" value="1"/>
</dbReference>
<feature type="transmembrane region" description="Helical" evidence="1">
    <location>
        <begin position="270"/>
        <end position="288"/>
    </location>
</feature>
<comment type="caution">
    <text evidence="3">The sequence shown here is derived from an EMBL/GenBank/DDBJ whole genome shotgun (WGS) entry which is preliminary data.</text>
</comment>
<feature type="transmembrane region" description="Helical" evidence="1">
    <location>
        <begin position="84"/>
        <end position="106"/>
    </location>
</feature>
<dbReference type="Pfam" id="PF01757">
    <property type="entry name" value="Acyl_transf_3"/>
    <property type="match status" value="1"/>
</dbReference>
<evidence type="ECO:0000313" key="4">
    <source>
        <dbReference type="Proteomes" id="UP001181239"/>
    </source>
</evidence>
<protein>
    <submittedName>
        <fullName evidence="3">Acyltransferase</fullName>
        <ecNumber evidence="3">2.3.1.-</ecNumber>
    </submittedName>
</protein>
<feature type="transmembrane region" description="Helical" evidence="1">
    <location>
        <begin position="308"/>
        <end position="326"/>
    </location>
</feature>
<keyword evidence="1" id="KW-1133">Transmembrane helix</keyword>
<feature type="transmembrane region" description="Helical" evidence="1">
    <location>
        <begin position="12"/>
        <end position="30"/>
    </location>
</feature>
<feature type="transmembrane region" description="Helical" evidence="1">
    <location>
        <begin position="42"/>
        <end position="63"/>
    </location>
</feature>
<dbReference type="GO" id="GO:0016020">
    <property type="term" value="C:membrane"/>
    <property type="evidence" value="ECO:0007669"/>
    <property type="project" value="TreeGrafter"/>
</dbReference>
<dbReference type="EMBL" id="JAWDET010000006">
    <property type="protein sequence ID" value="MDU0240003.1"/>
    <property type="molecule type" value="Genomic_DNA"/>
</dbReference>
<dbReference type="EC" id="2.3.1.-" evidence="3"/>
<dbReference type="PANTHER" id="PTHR23028:SF53">
    <property type="entry name" value="ACYL_TRANSF_3 DOMAIN-CONTAINING PROTEIN"/>
    <property type="match status" value="1"/>
</dbReference>
<dbReference type="GO" id="GO:0000271">
    <property type="term" value="P:polysaccharide biosynthetic process"/>
    <property type="evidence" value="ECO:0007669"/>
    <property type="project" value="TreeGrafter"/>
</dbReference>
<gene>
    <name evidence="3" type="ORF">RVH43_05015</name>
</gene>
<dbReference type="InterPro" id="IPR002656">
    <property type="entry name" value="Acyl_transf_3_dom"/>
</dbReference>
<dbReference type="RefSeq" id="WP_005851553.1">
    <property type="nucleotide sequence ID" value="NZ_CAXTBE010000022.1"/>
</dbReference>
<feature type="transmembrane region" description="Helical" evidence="1">
    <location>
        <begin position="188"/>
        <end position="205"/>
    </location>
</feature>
<dbReference type="AlphaFoldDB" id="A0AAE4L882"/>
<dbReference type="InterPro" id="IPR050879">
    <property type="entry name" value="Acyltransferase_3"/>
</dbReference>
<feature type="transmembrane region" description="Helical" evidence="1">
    <location>
        <begin position="156"/>
        <end position="176"/>
    </location>
</feature>
<evidence type="ECO:0000259" key="2">
    <source>
        <dbReference type="Pfam" id="PF01757"/>
    </source>
</evidence>
<keyword evidence="1" id="KW-0812">Transmembrane</keyword>
<dbReference type="GO" id="GO:0016747">
    <property type="term" value="F:acyltransferase activity, transferring groups other than amino-acyl groups"/>
    <property type="evidence" value="ECO:0007669"/>
    <property type="project" value="InterPro"/>
</dbReference>
<organism evidence="3 4">
    <name type="scientific">Phocaeicola vulgatus</name>
    <name type="common">Bacteroides vulgatus</name>
    <dbReference type="NCBI Taxonomy" id="821"/>
    <lineage>
        <taxon>Bacteria</taxon>
        <taxon>Pseudomonadati</taxon>
        <taxon>Bacteroidota</taxon>
        <taxon>Bacteroidia</taxon>
        <taxon>Bacteroidales</taxon>
        <taxon>Bacteroidaceae</taxon>
        <taxon>Phocaeicola</taxon>
    </lineage>
</organism>
<sequence length="339" mass="39462">MNRYNNLNGFRAFCAIGIALMHILANISPTPHLHNITPVIEWFTNFVFLFFIISSFSLCCGYYERIKTGSITLNCFYTKRYWRILPFFAFLSLIDIMIGFSKGSLFEAFMNCTLVFGLLPNNSLEVIGVGWFLGTVFLFYMLFPFFVFLMNSKKRAWFVLGITIIINILCQEYFFTEQFINFNPGRHNILYSAPYFVIGGLLYLYRKEIHNWMNIIGGWMLLFCLVLNIGYFLLPISDLLGHSLFPLLIVFTAYHMYALGSDKKWLHNKIIDFLSGISMEIYLCHMVMFRVVERLHLENYISDSNLNYVVTSVLTICLAICFAYCVQRGLDKLLLKKIA</sequence>